<keyword evidence="14" id="KW-1185">Reference proteome</keyword>
<evidence type="ECO:0000256" key="12">
    <source>
        <dbReference type="RuleBase" id="RU363101"/>
    </source>
</evidence>
<comment type="similarity">
    <text evidence="3 12">Belongs to the CcmD/CycX/HelD family.</text>
</comment>
<evidence type="ECO:0000256" key="3">
    <source>
        <dbReference type="ARBA" id="ARBA00008741"/>
    </source>
</evidence>
<keyword evidence="11 12" id="KW-0472">Membrane</keyword>
<keyword evidence="5 12" id="KW-0813">Transport</keyword>
<dbReference type="GO" id="GO:0005886">
    <property type="term" value="C:plasma membrane"/>
    <property type="evidence" value="ECO:0007669"/>
    <property type="project" value="UniProtKB-SubCell"/>
</dbReference>
<dbReference type="Proteomes" id="UP000268844">
    <property type="component" value="Unassembled WGS sequence"/>
</dbReference>
<name>A0A3S4GHS2_9HYPH</name>
<evidence type="ECO:0000256" key="8">
    <source>
        <dbReference type="ARBA" id="ARBA00022692"/>
    </source>
</evidence>
<gene>
    <name evidence="13" type="ORF">DEVEQU_00545</name>
</gene>
<keyword evidence="8 12" id="KW-0812">Transmembrane</keyword>
<evidence type="ECO:0000313" key="13">
    <source>
        <dbReference type="EMBL" id="VDS03422.1"/>
    </source>
</evidence>
<dbReference type="InterPro" id="IPR007078">
    <property type="entry name" value="Haem_export_protD_CcmD"/>
</dbReference>
<dbReference type="Pfam" id="PF04995">
    <property type="entry name" value="CcmD"/>
    <property type="match status" value="1"/>
</dbReference>
<comment type="subcellular location">
    <subcellularLocation>
        <location evidence="2 12">Cell inner membrane</location>
        <topology evidence="2 12">Single-pass membrane protein</topology>
    </subcellularLocation>
</comment>
<keyword evidence="7 12" id="KW-0997">Cell inner membrane</keyword>
<feature type="transmembrane region" description="Helical" evidence="12">
    <location>
        <begin position="12"/>
        <end position="31"/>
    </location>
</feature>
<comment type="function">
    <text evidence="1 12">Required for the export of heme to the periplasm for the biogenesis of c-type cytochromes.</text>
</comment>
<evidence type="ECO:0000256" key="6">
    <source>
        <dbReference type="ARBA" id="ARBA00022475"/>
    </source>
</evidence>
<evidence type="ECO:0000256" key="7">
    <source>
        <dbReference type="ARBA" id="ARBA00022519"/>
    </source>
</evidence>
<evidence type="ECO:0000256" key="2">
    <source>
        <dbReference type="ARBA" id="ARBA00004377"/>
    </source>
</evidence>
<evidence type="ECO:0000313" key="14">
    <source>
        <dbReference type="Proteomes" id="UP000268844"/>
    </source>
</evidence>
<dbReference type="EMBL" id="UZWD01000008">
    <property type="protein sequence ID" value="VDS03422.1"/>
    <property type="molecule type" value="Genomic_DNA"/>
</dbReference>
<dbReference type="AlphaFoldDB" id="A0A3S4GHS2"/>
<dbReference type="NCBIfam" id="TIGR03141">
    <property type="entry name" value="cytochro_ccmD"/>
    <property type="match status" value="1"/>
</dbReference>
<keyword evidence="9 12" id="KW-0201">Cytochrome c-type biogenesis</keyword>
<evidence type="ECO:0000256" key="11">
    <source>
        <dbReference type="ARBA" id="ARBA00023136"/>
    </source>
</evidence>
<evidence type="ECO:0000256" key="10">
    <source>
        <dbReference type="ARBA" id="ARBA00022989"/>
    </source>
</evidence>
<dbReference type="GO" id="GO:0017004">
    <property type="term" value="P:cytochrome complex assembly"/>
    <property type="evidence" value="ECO:0007669"/>
    <property type="project" value="UniProtKB-KW"/>
</dbReference>
<evidence type="ECO:0000256" key="5">
    <source>
        <dbReference type="ARBA" id="ARBA00022448"/>
    </source>
</evidence>
<keyword evidence="10 12" id="KW-1133">Transmembrane helix</keyword>
<organism evidence="13 14">
    <name type="scientific">Devosia equisanguinis</name>
    <dbReference type="NCBI Taxonomy" id="2490941"/>
    <lineage>
        <taxon>Bacteria</taxon>
        <taxon>Pseudomonadati</taxon>
        <taxon>Pseudomonadota</taxon>
        <taxon>Alphaproteobacteria</taxon>
        <taxon>Hyphomicrobiales</taxon>
        <taxon>Devosiaceae</taxon>
        <taxon>Devosia</taxon>
    </lineage>
</organism>
<dbReference type="OrthoDB" id="7868669at2"/>
<evidence type="ECO:0000256" key="4">
    <source>
        <dbReference type="ARBA" id="ARBA00016461"/>
    </source>
</evidence>
<sequence>MIELGQHAGFIITAYIGVFAGLFALIGWSLYDSRRVSRRLAQLEGRKD</sequence>
<keyword evidence="6 12" id="KW-1003">Cell membrane</keyword>
<evidence type="ECO:0000256" key="1">
    <source>
        <dbReference type="ARBA" id="ARBA00002442"/>
    </source>
</evidence>
<dbReference type="GO" id="GO:0015886">
    <property type="term" value="P:heme transport"/>
    <property type="evidence" value="ECO:0007669"/>
    <property type="project" value="InterPro"/>
</dbReference>
<proteinExistence type="inferred from homology"/>
<protein>
    <recommendedName>
        <fullName evidence="4 12">Heme exporter protein D</fullName>
    </recommendedName>
</protein>
<evidence type="ECO:0000256" key="9">
    <source>
        <dbReference type="ARBA" id="ARBA00022748"/>
    </source>
</evidence>
<accession>A0A3S4GHS2</accession>
<reference evidence="13 14" key="1">
    <citation type="submission" date="2018-12" db="EMBL/GenBank/DDBJ databases">
        <authorList>
            <person name="Criscuolo A."/>
        </authorList>
    </citation>
    <scope>NUCLEOTIDE SEQUENCE [LARGE SCALE GENOMIC DNA]</scope>
    <source>
        <strain evidence="13">ACIP1116281</strain>
    </source>
</reference>
<dbReference type="RefSeq" id="WP_126149037.1">
    <property type="nucleotide sequence ID" value="NZ_JBHTMH010000004.1"/>
</dbReference>